<protein>
    <submittedName>
        <fullName evidence="1">Uncharacterized protein</fullName>
    </submittedName>
</protein>
<reference evidence="1 2" key="1">
    <citation type="submission" date="2012-10" db="EMBL/GenBank/DDBJ databases">
        <authorList>
            <person name="Harkins D.M."/>
            <person name="Durkin A.S."/>
            <person name="Brinkac L.M."/>
            <person name="Haft D.H."/>
            <person name="Selengut J.D."/>
            <person name="Sanka R."/>
            <person name="DePew J."/>
            <person name="Purushe J."/>
            <person name="Whelen A.C."/>
            <person name="Vinetz J.M."/>
            <person name="Sutton G.G."/>
            <person name="Nierman W.C."/>
            <person name="Fouts D.E."/>
        </authorList>
    </citation>
    <scope>NUCLEOTIDE SEQUENCE [LARGE SCALE GENOMIC DNA]</scope>
    <source>
        <strain evidence="1 2">2006001853</strain>
    </source>
</reference>
<comment type="caution">
    <text evidence="1">The sequence shown here is derived from an EMBL/GenBank/DDBJ whole genome shotgun (WGS) entry which is preliminary data.</text>
</comment>
<accession>A0A828YYQ2</accession>
<organism evidence="1 2">
    <name type="scientific">Leptospira weilii str. 2006001853</name>
    <dbReference type="NCBI Taxonomy" id="1001589"/>
    <lineage>
        <taxon>Bacteria</taxon>
        <taxon>Pseudomonadati</taxon>
        <taxon>Spirochaetota</taxon>
        <taxon>Spirochaetia</taxon>
        <taxon>Leptospirales</taxon>
        <taxon>Leptospiraceae</taxon>
        <taxon>Leptospira</taxon>
    </lineage>
</organism>
<evidence type="ECO:0000313" key="2">
    <source>
        <dbReference type="Proteomes" id="UP000001338"/>
    </source>
</evidence>
<dbReference type="EMBL" id="AFLV02000065">
    <property type="protein sequence ID" value="EKR62897.1"/>
    <property type="molecule type" value="Genomic_DNA"/>
</dbReference>
<sequence length="48" mass="5843">MVAPKSDFHFSKIYFGSFRQIIRMKKNVSIRISNLRRIKYCLLFFTKI</sequence>
<dbReference type="Proteomes" id="UP000001338">
    <property type="component" value="Unassembled WGS sequence"/>
</dbReference>
<dbReference type="AlphaFoldDB" id="A0A828YYQ2"/>
<proteinExistence type="predicted"/>
<gene>
    <name evidence="1" type="ORF">LEP1GSC036_2406</name>
</gene>
<name>A0A828YYQ2_9LEPT</name>
<evidence type="ECO:0000313" key="1">
    <source>
        <dbReference type="EMBL" id="EKR62897.1"/>
    </source>
</evidence>